<name>A0A2A2JEF8_9BILA</name>
<sequence length="348" mass="42220">MNMFLKTIYCHYFDRRGKNIGKPFKSFVFPESVIYCARRPKAKFISISETEDGKREPPIRFIDRTNPVAEHFFSVCLAPVYGDEPKWLFLAEFIEHYKIQGATYFFIYITDDLEPYDRVLLDDYVRTGNVEVISIVDRLLRDPRDWQTIQIHDCLLRNRYFSNWTAFVDMDERLLMNESGGTLEDFLMNITQHDSKIGSVTFRQRWIHKSDNLPKRYKDVKQVKEWMPTQRYHNTTMVTPPGWVVKSIVQPHKVLYMWTHYPRKMYNGYRGYSVKPEQGVSRHYRLRSRFVWDRIPNRTHFEYTDYPAKYNDRLVDAVTQRLKYVYEFEAEESYRMPKYLRNWSEFFY</sequence>
<keyword evidence="7" id="KW-0472">Membrane</keyword>
<dbReference type="GO" id="GO:0016757">
    <property type="term" value="F:glycosyltransferase activity"/>
    <property type="evidence" value="ECO:0007669"/>
    <property type="project" value="UniProtKB-UniRule"/>
</dbReference>
<comment type="caution">
    <text evidence="9">The sequence shown here is derived from an EMBL/GenBank/DDBJ whole genome shotgun (WGS) entry which is preliminary data.</text>
</comment>
<dbReference type="Proteomes" id="UP000218231">
    <property type="component" value="Unassembled WGS sequence"/>
</dbReference>
<evidence type="ECO:0000313" key="10">
    <source>
        <dbReference type="Proteomes" id="UP000218231"/>
    </source>
</evidence>
<comment type="subcellular location">
    <subcellularLocation>
        <location evidence="1">Membrane</location>
        <topology evidence="1">Single-pass membrane protein</topology>
    </subcellularLocation>
</comment>
<evidence type="ECO:0000256" key="7">
    <source>
        <dbReference type="ARBA" id="ARBA00023136"/>
    </source>
</evidence>
<dbReference type="PANTHER" id="PTHR21461:SF2">
    <property type="entry name" value="GLYCOSYLTRANSFERASE FAMILY 92 PROTEIN"/>
    <property type="match status" value="1"/>
</dbReference>
<keyword evidence="4 8" id="KW-0808">Transferase</keyword>
<dbReference type="GO" id="GO:0016020">
    <property type="term" value="C:membrane"/>
    <property type="evidence" value="ECO:0007669"/>
    <property type="project" value="UniProtKB-SubCell"/>
</dbReference>
<keyword evidence="3 8" id="KW-0328">Glycosyltransferase</keyword>
<reference evidence="9 10" key="1">
    <citation type="journal article" date="2017" name="Curr. Biol.">
        <title>Genome architecture and evolution of a unichromosomal asexual nematode.</title>
        <authorList>
            <person name="Fradin H."/>
            <person name="Zegar C."/>
            <person name="Gutwein M."/>
            <person name="Lucas J."/>
            <person name="Kovtun M."/>
            <person name="Corcoran D."/>
            <person name="Baugh L.R."/>
            <person name="Kiontke K."/>
            <person name="Gunsalus K."/>
            <person name="Fitch D.H."/>
            <person name="Piano F."/>
        </authorList>
    </citation>
    <scope>NUCLEOTIDE SEQUENCE [LARGE SCALE GENOMIC DNA]</scope>
    <source>
        <strain evidence="9">PF1309</strain>
    </source>
</reference>
<dbReference type="InterPro" id="IPR008166">
    <property type="entry name" value="Glyco_transf_92"/>
</dbReference>
<dbReference type="EMBL" id="LIAE01010487">
    <property type="protein sequence ID" value="PAV60093.1"/>
    <property type="molecule type" value="Genomic_DNA"/>
</dbReference>
<dbReference type="EC" id="2.4.1.-" evidence="8"/>
<gene>
    <name evidence="9" type="ORF">WR25_25314</name>
</gene>
<dbReference type="Pfam" id="PF01697">
    <property type="entry name" value="Glyco_transf_92"/>
    <property type="match status" value="1"/>
</dbReference>
<dbReference type="PANTHER" id="PTHR21461">
    <property type="entry name" value="GLYCOSYLTRANSFERASE FAMILY 92 PROTEIN"/>
    <property type="match status" value="1"/>
</dbReference>
<keyword evidence="10" id="KW-1185">Reference proteome</keyword>
<evidence type="ECO:0000256" key="6">
    <source>
        <dbReference type="ARBA" id="ARBA00022989"/>
    </source>
</evidence>
<dbReference type="GO" id="GO:0005737">
    <property type="term" value="C:cytoplasm"/>
    <property type="evidence" value="ECO:0007669"/>
    <property type="project" value="TreeGrafter"/>
</dbReference>
<organism evidence="9 10">
    <name type="scientific">Diploscapter pachys</name>
    <dbReference type="NCBI Taxonomy" id="2018661"/>
    <lineage>
        <taxon>Eukaryota</taxon>
        <taxon>Metazoa</taxon>
        <taxon>Ecdysozoa</taxon>
        <taxon>Nematoda</taxon>
        <taxon>Chromadorea</taxon>
        <taxon>Rhabditida</taxon>
        <taxon>Rhabditina</taxon>
        <taxon>Rhabditomorpha</taxon>
        <taxon>Rhabditoidea</taxon>
        <taxon>Rhabditidae</taxon>
        <taxon>Diploscapter</taxon>
    </lineage>
</organism>
<accession>A0A2A2JEF8</accession>
<evidence type="ECO:0000313" key="9">
    <source>
        <dbReference type="EMBL" id="PAV60093.1"/>
    </source>
</evidence>
<comment type="similarity">
    <text evidence="2 8">Belongs to the glycosyltransferase 92 family.</text>
</comment>
<evidence type="ECO:0000256" key="1">
    <source>
        <dbReference type="ARBA" id="ARBA00004167"/>
    </source>
</evidence>
<evidence type="ECO:0000256" key="3">
    <source>
        <dbReference type="ARBA" id="ARBA00022676"/>
    </source>
</evidence>
<keyword evidence="5" id="KW-0812">Transmembrane</keyword>
<keyword evidence="6" id="KW-1133">Transmembrane helix</keyword>
<evidence type="ECO:0000256" key="2">
    <source>
        <dbReference type="ARBA" id="ARBA00007647"/>
    </source>
</evidence>
<dbReference type="AlphaFoldDB" id="A0A2A2JEF8"/>
<evidence type="ECO:0000256" key="4">
    <source>
        <dbReference type="ARBA" id="ARBA00022679"/>
    </source>
</evidence>
<evidence type="ECO:0000256" key="8">
    <source>
        <dbReference type="RuleBase" id="RU366017"/>
    </source>
</evidence>
<evidence type="ECO:0000256" key="5">
    <source>
        <dbReference type="ARBA" id="ARBA00022692"/>
    </source>
</evidence>
<proteinExistence type="inferred from homology"/>
<protein>
    <recommendedName>
        <fullName evidence="8">Glycosyltransferase family 92 protein</fullName>
        <ecNumber evidence="8">2.4.1.-</ecNumber>
    </recommendedName>
</protein>
<dbReference type="OrthoDB" id="5777994at2759"/>